<protein>
    <submittedName>
        <fullName evidence="2">MYC binding protein 2</fullName>
    </submittedName>
</protein>
<evidence type="ECO:0000256" key="1">
    <source>
        <dbReference type="SAM" id="MobiDB-lite"/>
    </source>
</evidence>
<comment type="caution">
    <text evidence="2">The sequence shown here is derived from an EMBL/GenBank/DDBJ whole genome shotgun (WGS) entry which is preliminary data.</text>
</comment>
<name>A0A834DLG2_9CHIR</name>
<feature type="region of interest" description="Disordered" evidence="1">
    <location>
        <begin position="1"/>
        <end position="29"/>
    </location>
</feature>
<proteinExistence type="predicted"/>
<accession>A0A834DLG2</accession>
<sequence length="99" mass="10463">MPPPPPPPRGLAGTDSSPPPLSLPSQRRGRCSCRFPRGPWLLRGWGWGCPPRTPGVTTSCCCQAGPWPTATGGFTQLRSVTGTRGAAALDTRPPGIRKF</sequence>
<evidence type="ECO:0000313" key="2">
    <source>
        <dbReference type="EMBL" id="KAF6084536.1"/>
    </source>
</evidence>
<dbReference type="AlphaFoldDB" id="A0A834DLG2"/>
<reference evidence="2 3" key="1">
    <citation type="journal article" date="2020" name="Nature">
        <title>Six reference-quality genomes reveal evolution of bat adaptations.</title>
        <authorList>
            <person name="Jebb D."/>
            <person name="Huang Z."/>
            <person name="Pippel M."/>
            <person name="Hughes G.M."/>
            <person name="Lavrichenko K."/>
            <person name="Devanna P."/>
            <person name="Winkler S."/>
            <person name="Jermiin L.S."/>
            <person name="Skirmuntt E.C."/>
            <person name="Katzourakis A."/>
            <person name="Burkitt-Gray L."/>
            <person name="Ray D.A."/>
            <person name="Sullivan K.A.M."/>
            <person name="Roscito J.G."/>
            <person name="Kirilenko B.M."/>
            <person name="Davalos L.M."/>
            <person name="Corthals A.P."/>
            <person name="Power M.L."/>
            <person name="Jones G."/>
            <person name="Ransome R.D."/>
            <person name="Dechmann D.K.N."/>
            <person name="Locatelli A.G."/>
            <person name="Puechmaille S.J."/>
            <person name="Fedrigo O."/>
            <person name="Jarvis E.D."/>
            <person name="Hiller M."/>
            <person name="Vernes S.C."/>
            <person name="Myers E.W."/>
            <person name="Teeling E.C."/>
        </authorList>
    </citation>
    <scope>NUCLEOTIDE SEQUENCE [LARGE SCALE GENOMIC DNA]</scope>
    <source>
        <strain evidence="2">Bat1K_MPI-CBG_1</strain>
    </source>
</reference>
<evidence type="ECO:0000313" key="3">
    <source>
        <dbReference type="Proteomes" id="UP000664940"/>
    </source>
</evidence>
<gene>
    <name evidence="2" type="ORF">HJG60_013421</name>
</gene>
<dbReference type="EMBL" id="JABVXQ010000012">
    <property type="protein sequence ID" value="KAF6084536.1"/>
    <property type="molecule type" value="Genomic_DNA"/>
</dbReference>
<dbReference type="Proteomes" id="UP000664940">
    <property type="component" value="Unassembled WGS sequence"/>
</dbReference>
<organism evidence="2 3">
    <name type="scientific">Phyllostomus discolor</name>
    <name type="common">pale spear-nosed bat</name>
    <dbReference type="NCBI Taxonomy" id="89673"/>
    <lineage>
        <taxon>Eukaryota</taxon>
        <taxon>Metazoa</taxon>
        <taxon>Chordata</taxon>
        <taxon>Craniata</taxon>
        <taxon>Vertebrata</taxon>
        <taxon>Euteleostomi</taxon>
        <taxon>Mammalia</taxon>
        <taxon>Eutheria</taxon>
        <taxon>Laurasiatheria</taxon>
        <taxon>Chiroptera</taxon>
        <taxon>Yangochiroptera</taxon>
        <taxon>Phyllostomidae</taxon>
        <taxon>Phyllostominae</taxon>
        <taxon>Phyllostomus</taxon>
    </lineage>
</organism>